<dbReference type="EMBL" id="JACXAI010000020">
    <property type="protein sequence ID" value="MBD1381631.1"/>
    <property type="molecule type" value="Genomic_DNA"/>
</dbReference>
<protein>
    <submittedName>
        <fullName evidence="1">Uncharacterized protein</fullName>
    </submittedName>
</protein>
<gene>
    <name evidence="1" type="ORF">IC621_15440</name>
</gene>
<proteinExistence type="predicted"/>
<reference evidence="1" key="1">
    <citation type="submission" date="2020-09" db="EMBL/GenBank/DDBJ databases">
        <title>A novel bacterium of genus Bacillus, isolated from South China Sea.</title>
        <authorList>
            <person name="Huang H."/>
            <person name="Mo K."/>
            <person name="Hu Y."/>
        </authorList>
    </citation>
    <scope>NUCLEOTIDE SEQUENCE</scope>
    <source>
        <strain evidence="1">IB182487</strain>
    </source>
</reference>
<sequence length="72" mass="8643">MSDQQLEMILKALSEFKNNFDDFKKENKEHLTRIEETVLRVEESQPDDIKAMLETINRKLEDRDYELQALNN</sequence>
<evidence type="ECO:0000313" key="1">
    <source>
        <dbReference type="EMBL" id="MBD1381631.1"/>
    </source>
</evidence>
<keyword evidence="2" id="KW-1185">Reference proteome</keyword>
<accession>A0A926RY34</accession>
<name>A0A926RY34_9BACI</name>
<dbReference type="Proteomes" id="UP000626844">
    <property type="component" value="Unassembled WGS sequence"/>
</dbReference>
<dbReference type="AlphaFoldDB" id="A0A926RY34"/>
<organism evidence="1 2">
    <name type="scientific">Metabacillus arenae</name>
    <dbReference type="NCBI Taxonomy" id="2771434"/>
    <lineage>
        <taxon>Bacteria</taxon>
        <taxon>Bacillati</taxon>
        <taxon>Bacillota</taxon>
        <taxon>Bacilli</taxon>
        <taxon>Bacillales</taxon>
        <taxon>Bacillaceae</taxon>
        <taxon>Metabacillus</taxon>
    </lineage>
</organism>
<comment type="caution">
    <text evidence="1">The sequence shown here is derived from an EMBL/GenBank/DDBJ whole genome shotgun (WGS) entry which is preliminary data.</text>
</comment>
<dbReference type="RefSeq" id="WP_191159228.1">
    <property type="nucleotide sequence ID" value="NZ_JACXAI010000020.1"/>
</dbReference>
<evidence type="ECO:0000313" key="2">
    <source>
        <dbReference type="Proteomes" id="UP000626844"/>
    </source>
</evidence>